<evidence type="ECO:0000313" key="1">
    <source>
        <dbReference type="EMBL" id="KZV24406.1"/>
    </source>
</evidence>
<name>A0A2Z7ASP6_9LAMI</name>
<protein>
    <submittedName>
        <fullName evidence="1">Uncharacterized protein</fullName>
    </submittedName>
</protein>
<organism evidence="1 2">
    <name type="scientific">Dorcoceras hygrometricum</name>
    <dbReference type="NCBI Taxonomy" id="472368"/>
    <lineage>
        <taxon>Eukaryota</taxon>
        <taxon>Viridiplantae</taxon>
        <taxon>Streptophyta</taxon>
        <taxon>Embryophyta</taxon>
        <taxon>Tracheophyta</taxon>
        <taxon>Spermatophyta</taxon>
        <taxon>Magnoliopsida</taxon>
        <taxon>eudicotyledons</taxon>
        <taxon>Gunneridae</taxon>
        <taxon>Pentapetalae</taxon>
        <taxon>asterids</taxon>
        <taxon>lamiids</taxon>
        <taxon>Lamiales</taxon>
        <taxon>Gesneriaceae</taxon>
        <taxon>Didymocarpoideae</taxon>
        <taxon>Trichosporeae</taxon>
        <taxon>Loxocarpinae</taxon>
        <taxon>Dorcoceras</taxon>
    </lineage>
</organism>
<keyword evidence="2" id="KW-1185">Reference proteome</keyword>
<dbReference type="AlphaFoldDB" id="A0A2Z7ASP6"/>
<dbReference type="EMBL" id="KV012819">
    <property type="protein sequence ID" value="KZV24406.1"/>
    <property type="molecule type" value="Genomic_DNA"/>
</dbReference>
<sequence>MRYTGGSDLREQIRVFIFDAGSDARTFRIIRGELARGCHMLVNVARLTSAVSFIQIQRVSSSAKARFELALDSDLRTCAVELGSVVEI</sequence>
<reference evidence="1 2" key="1">
    <citation type="journal article" date="2015" name="Proc. Natl. Acad. Sci. U.S.A.">
        <title>The resurrection genome of Boea hygrometrica: A blueprint for survival of dehydration.</title>
        <authorList>
            <person name="Xiao L."/>
            <person name="Yang G."/>
            <person name="Zhang L."/>
            <person name="Yang X."/>
            <person name="Zhao S."/>
            <person name="Ji Z."/>
            <person name="Zhou Q."/>
            <person name="Hu M."/>
            <person name="Wang Y."/>
            <person name="Chen M."/>
            <person name="Xu Y."/>
            <person name="Jin H."/>
            <person name="Xiao X."/>
            <person name="Hu G."/>
            <person name="Bao F."/>
            <person name="Hu Y."/>
            <person name="Wan P."/>
            <person name="Li L."/>
            <person name="Deng X."/>
            <person name="Kuang T."/>
            <person name="Xiang C."/>
            <person name="Zhu J.K."/>
            <person name="Oliver M.J."/>
            <person name="He Y."/>
        </authorList>
    </citation>
    <scope>NUCLEOTIDE SEQUENCE [LARGE SCALE GENOMIC DNA]</scope>
    <source>
        <strain evidence="2">cv. XS01</strain>
    </source>
</reference>
<dbReference type="Proteomes" id="UP000250235">
    <property type="component" value="Unassembled WGS sequence"/>
</dbReference>
<accession>A0A2Z7ASP6</accession>
<proteinExistence type="predicted"/>
<gene>
    <name evidence="1" type="ORF">F511_21923</name>
</gene>
<evidence type="ECO:0000313" key="2">
    <source>
        <dbReference type="Proteomes" id="UP000250235"/>
    </source>
</evidence>